<feature type="non-terminal residue" evidence="1">
    <location>
        <position position="112"/>
    </location>
</feature>
<dbReference type="Proteomes" id="UP000316079">
    <property type="component" value="Unassembled WGS sequence"/>
</dbReference>
<sequence>VELIANEIQAIDQVILLLQRNHSEITKTPVSRGNMRPITRIKAFVKPNMILPRSQTVQVLKRNMQLFSGRWGCILDSETETLQFSDVGSKTILDSETETLWVIVVGSNTILD</sequence>
<name>A0A553Q1R5_9TELE</name>
<evidence type="ECO:0000313" key="2">
    <source>
        <dbReference type="Proteomes" id="UP000316079"/>
    </source>
</evidence>
<accession>A0A553Q1R5</accession>
<gene>
    <name evidence="1" type="ORF">DNTS_030099</name>
</gene>
<organism evidence="1 2">
    <name type="scientific">Danionella cerebrum</name>
    <dbReference type="NCBI Taxonomy" id="2873325"/>
    <lineage>
        <taxon>Eukaryota</taxon>
        <taxon>Metazoa</taxon>
        <taxon>Chordata</taxon>
        <taxon>Craniata</taxon>
        <taxon>Vertebrata</taxon>
        <taxon>Euteleostomi</taxon>
        <taxon>Actinopterygii</taxon>
        <taxon>Neopterygii</taxon>
        <taxon>Teleostei</taxon>
        <taxon>Ostariophysi</taxon>
        <taxon>Cypriniformes</taxon>
        <taxon>Danionidae</taxon>
        <taxon>Danioninae</taxon>
        <taxon>Danionella</taxon>
    </lineage>
</organism>
<keyword evidence="2" id="KW-1185">Reference proteome</keyword>
<feature type="non-terminal residue" evidence="1">
    <location>
        <position position="1"/>
    </location>
</feature>
<dbReference type="OrthoDB" id="6256226at2759"/>
<proteinExistence type="predicted"/>
<comment type="caution">
    <text evidence="1">The sequence shown here is derived from an EMBL/GenBank/DDBJ whole genome shotgun (WGS) entry which is preliminary data.</text>
</comment>
<evidence type="ECO:0000313" key="1">
    <source>
        <dbReference type="EMBL" id="TRY83874.1"/>
    </source>
</evidence>
<protein>
    <submittedName>
        <fullName evidence="1">Uncharacterized protein</fullName>
    </submittedName>
</protein>
<dbReference type="EMBL" id="SRMA01026446">
    <property type="protein sequence ID" value="TRY83874.1"/>
    <property type="molecule type" value="Genomic_DNA"/>
</dbReference>
<dbReference type="AlphaFoldDB" id="A0A553Q1R5"/>
<reference evidence="1 2" key="1">
    <citation type="journal article" date="2019" name="Sci. Data">
        <title>Hybrid genome assembly and annotation of Danionella translucida.</title>
        <authorList>
            <person name="Kadobianskyi M."/>
            <person name="Schulze L."/>
            <person name="Schuelke M."/>
            <person name="Judkewitz B."/>
        </authorList>
    </citation>
    <scope>NUCLEOTIDE SEQUENCE [LARGE SCALE GENOMIC DNA]</scope>
    <source>
        <strain evidence="1 2">Bolton</strain>
    </source>
</reference>